<dbReference type="RefSeq" id="XP_024503114.1">
    <property type="nucleotide sequence ID" value="XM_024649214.1"/>
</dbReference>
<proteinExistence type="predicted"/>
<dbReference type="WBParaSite" id="SRAE_1000216900.1">
    <property type="protein sequence ID" value="SRAE_1000216900.1"/>
    <property type="gene ID" value="WBGene00258783"/>
</dbReference>
<keyword evidence="3" id="KW-1185">Reference proteome</keyword>
<dbReference type="Proteomes" id="UP000035682">
    <property type="component" value="Unplaced"/>
</dbReference>
<dbReference type="AlphaFoldDB" id="A0A090L714"/>
<keyword evidence="1" id="KW-1133">Transmembrane helix</keyword>
<reference evidence="2 3" key="1">
    <citation type="submission" date="2014-09" db="EMBL/GenBank/DDBJ databases">
        <authorList>
            <person name="Martin A.A."/>
        </authorList>
    </citation>
    <scope>NUCLEOTIDE SEQUENCE</scope>
    <source>
        <strain evidence="3">ED321</strain>
        <strain evidence="2">ED321 Heterogonic</strain>
    </source>
</reference>
<dbReference type="EMBL" id="LN609528">
    <property type="protein sequence ID" value="CEF63913.1"/>
    <property type="molecule type" value="Genomic_DNA"/>
</dbReference>
<dbReference type="CTD" id="36376278"/>
<evidence type="ECO:0000313" key="3">
    <source>
        <dbReference type="Proteomes" id="UP000035682"/>
    </source>
</evidence>
<protein>
    <submittedName>
        <fullName evidence="2 4">Uncharacterized protein</fullName>
    </submittedName>
</protein>
<evidence type="ECO:0000313" key="5">
    <source>
        <dbReference type="WormBase" id="SRAE_1000216900"/>
    </source>
</evidence>
<name>A0A090L714_STRRB</name>
<evidence type="ECO:0000256" key="1">
    <source>
        <dbReference type="SAM" id="Phobius"/>
    </source>
</evidence>
<gene>
    <name evidence="2 4 5" type="ORF">SRAE_1000216900</name>
</gene>
<evidence type="ECO:0000313" key="4">
    <source>
        <dbReference type="WBParaSite" id="SRAE_1000216900.1"/>
    </source>
</evidence>
<evidence type="ECO:0000313" key="2">
    <source>
        <dbReference type="EMBL" id="CEF63913.1"/>
    </source>
</evidence>
<organism evidence="2">
    <name type="scientific">Strongyloides ratti</name>
    <name type="common">Parasitic roundworm</name>
    <dbReference type="NCBI Taxonomy" id="34506"/>
    <lineage>
        <taxon>Eukaryota</taxon>
        <taxon>Metazoa</taxon>
        <taxon>Ecdysozoa</taxon>
        <taxon>Nematoda</taxon>
        <taxon>Chromadorea</taxon>
        <taxon>Rhabditida</taxon>
        <taxon>Tylenchina</taxon>
        <taxon>Panagrolaimomorpha</taxon>
        <taxon>Strongyloidoidea</taxon>
        <taxon>Strongyloididae</taxon>
        <taxon>Strongyloides</taxon>
    </lineage>
</organism>
<keyword evidence="1" id="KW-0472">Membrane</keyword>
<dbReference type="WormBase" id="SRAE_1000216900">
    <property type="protein sequence ID" value="SRP03641"/>
    <property type="gene ID" value="WBGene00258783"/>
</dbReference>
<accession>A0A090L714</accession>
<reference evidence="4" key="2">
    <citation type="submission" date="2020-12" db="UniProtKB">
        <authorList>
            <consortium name="WormBaseParasite"/>
        </authorList>
    </citation>
    <scope>IDENTIFICATION</scope>
</reference>
<feature type="transmembrane region" description="Helical" evidence="1">
    <location>
        <begin position="30"/>
        <end position="48"/>
    </location>
</feature>
<dbReference type="GeneID" id="36376278"/>
<keyword evidence="1" id="KW-0812">Transmembrane</keyword>
<sequence>MPLFCAGEDEFEEHCQECGSTNIETIYNVVHLYLITGLMLCCCSGFPLSRMFRLRICRNCEMKKLSDTLIDRRMEMEIKPLHTYVPPLTINQQLAVLAKLEDDEINEKVQIPLK</sequence>